<dbReference type="EMBL" id="CACVAS010000107">
    <property type="protein sequence ID" value="CAA6819637.1"/>
    <property type="molecule type" value="Genomic_DNA"/>
</dbReference>
<comment type="similarity">
    <text evidence="3">Belongs to the bacterial sugar transferase family.</text>
</comment>
<keyword evidence="8 9" id="KW-0472">Membrane</keyword>
<feature type="domain" description="Bacterial sugar transferase" evidence="10">
    <location>
        <begin position="242"/>
        <end position="433"/>
    </location>
</feature>
<dbReference type="InterPro" id="IPR003362">
    <property type="entry name" value="Bact_transf"/>
</dbReference>
<dbReference type="GO" id="GO:0047360">
    <property type="term" value="F:undecaprenyl-phosphate galactose phosphotransferase activity"/>
    <property type="evidence" value="ECO:0007669"/>
    <property type="project" value="UniProtKB-EC"/>
</dbReference>
<feature type="transmembrane region" description="Helical" evidence="9">
    <location>
        <begin position="77"/>
        <end position="95"/>
    </location>
</feature>
<dbReference type="EC" id="2.7.8.6" evidence="11"/>
<protein>
    <submittedName>
        <fullName evidence="11">Undecaprenyl-phosphate galactosephosphotransferase (EC)</fullName>
        <ecNumber evidence="11">2.7.8.6</ecNumber>
    </submittedName>
</protein>
<dbReference type="NCBIfam" id="TIGR03025">
    <property type="entry name" value="EPS_sugtrans"/>
    <property type="match status" value="1"/>
</dbReference>
<dbReference type="AlphaFoldDB" id="A0A6S6TNG9"/>
<evidence type="ECO:0000256" key="7">
    <source>
        <dbReference type="ARBA" id="ARBA00022989"/>
    </source>
</evidence>
<feature type="transmembrane region" description="Helical" evidence="9">
    <location>
        <begin position="9"/>
        <end position="26"/>
    </location>
</feature>
<dbReference type="GO" id="GO:0005886">
    <property type="term" value="C:plasma membrane"/>
    <property type="evidence" value="ECO:0007669"/>
    <property type="project" value="UniProtKB-SubCell"/>
</dbReference>
<evidence type="ECO:0000256" key="1">
    <source>
        <dbReference type="ARBA" id="ARBA00004141"/>
    </source>
</evidence>
<evidence type="ECO:0000256" key="3">
    <source>
        <dbReference type="ARBA" id="ARBA00006464"/>
    </source>
</evidence>
<keyword evidence="7 9" id="KW-1133">Transmembrane helix</keyword>
<feature type="transmembrane region" description="Helical" evidence="9">
    <location>
        <begin position="245"/>
        <end position="266"/>
    </location>
</feature>
<keyword evidence="6 9" id="KW-0812">Transmembrane</keyword>
<accession>A0A6S6TNG9</accession>
<evidence type="ECO:0000313" key="11">
    <source>
        <dbReference type="EMBL" id="CAA6819637.1"/>
    </source>
</evidence>
<keyword evidence="4" id="KW-1003">Cell membrane</keyword>
<name>A0A6S6TNG9_9BACT</name>
<feature type="transmembrane region" description="Helical" evidence="9">
    <location>
        <begin position="46"/>
        <end position="65"/>
    </location>
</feature>
<dbReference type="Pfam" id="PF02397">
    <property type="entry name" value="Bac_transf"/>
    <property type="match status" value="1"/>
</dbReference>
<evidence type="ECO:0000259" key="10">
    <source>
        <dbReference type="Pfam" id="PF02397"/>
    </source>
</evidence>
<dbReference type="PANTHER" id="PTHR30576:SF4">
    <property type="entry name" value="UNDECAPRENYL-PHOSPHATE GALACTOSE PHOSPHOTRANSFERASE"/>
    <property type="match status" value="1"/>
</dbReference>
<evidence type="ECO:0000256" key="8">
    <source>
        <dbReference type="ARBA" id="ARBA00023136"/>
    </source>
</evidence>
<dbReference type="PANTHER" id="PTHR30576">
    <property type="entry name" value="COLANIC BIOSYNTHESIS UDP-GLUCOSE LIPID CARRIER TRANSFERASE"/>
    <property type="match status" value="1"/>
</dbReference>
<evidence type="ECO:0000256" key="5">
    <source>
        <dbReference type="ARBA" id="ARBA00022679"/>
    </source>
</evidence>
<keyword evidence="5 11" id="KW-0808">Transferase</keyword>
<evidence type="ECO:0000256" key="2">
    <source>
        <dbReference type="ARBA" id="ARBA00004236"/>
    </source>
</evidence>
<evidence type="ECO:0000256" key="9">
    <source>
        <dbReference type="SAM" id="Phobius"/>
    </source>
</evidence>
<organism evidence="11">
    <name type="scientific">uncultured Sulfurovum sp</name>
    <dbReference type="NCBI Taxonomy" id="269237"/>
    <lineage>
        <taxon>Bacteria</taxon>
        <taxon>Pseudomonadati</taxon>
        <taxon>Campylobacterota</taxon>
        <taxon>Epsilonproteobacteria</taxon>
        <taxon>Campylobacterales</taxon>
        <taxon>Sulfurovaceae</taxon>
        <taxon>Sulfurovum</taxon>
        <taxon>environmental samples</taxon>
    </lineage>
</organism>
<sequence length="438" mass="51564">MKNILSKSIFIGLDILMVILSLYIAFTVRNSFDLINIHNISFQTYFNFYPLYIIVLSLFLYEGIYTYRYDFWHESRIVIKVLLFAAILVFAYLAMTKSIENYSRLVIGGAFIFMAFFIPLAKNLSKKFLFRIGLWQKKAKIHGDDPFLTEEIYGNPYLGYVKAKTNEKFSTVFINSKGNDQQTLQKILDSQMKYKDEVIFIPLIGDYDLTHSHIYELSNTRTNLIIYQNRLVSWYRRLIQLMFNYFLAILSLPILLPIIGIITILIKKESSGPVFFAHNRVGQNGKIVPTYKFRSMYSDAQDRLELLLSEDELLKEEWENSFKLKDDPRVTKIGKFLRRTSLDELPQIFNVLRGEMNFVGPRPVLQEELEKYYKSYAEYYLMVKPGITGLWQVSGRSDTDYEYRVKTDKWYVLNWSLWLDIVILIKTIKVVLQKDGAY</sequence>
<dbReference type="InterPro" id="IPR017475">
    <property type="entry name" value="EPS_sugar_tfrase"/>
</dbReference>
<evidence type="ECO:0000256" key="6">
    <source>
        <dbReference type="ARBA" id="ARBA00022692"/>
    </source>
</evidence>
<reference evidence="11" key="1">
    <citation type="submission" date="2020-01" db="EMBL/GenBank/DDBJ databases">
        <authorList>
            <person name="Meier V. D."/>
            <person name="Meier V D."/>
        </authorList>
    </citation>
    <scope>NUCLEOTIDE SEQUENCE</scope>
    <source>
        <strain evidence="11">HLG_WM_MAG_01</strain>
    </source>
</reference>
<evidence type="ECO:0000256" key="4">
    <source>
        <dbReference type="ARBA" id="ARBA00022475"/>
    </source>
</evidence>
<proteinExistence type="inferred from homology"/>
<comment type="subcellular location">
    <subcellularLocation>
        <location evidence="2">Cell membrane</location>
    </subcellularLocation>
    <subcellularLocation>
        <location evidence="1">Membrane</location>
        <topology evidence="1">Multi-pass membrane protein</topology>
    </subcellularLocation>
</comment>
<feature type="transmembrane region" description="Helical" evidence="9">
    <location>
        <begin position="101"/>
        <end position="121"/>
    </location>
</feature>
<gene>
    <name evidence="11" type="ORF">HELGO_WM560</name>
</gene>